<dbReference type="EMBL" id="DF849829">
    <property type="protein sequence ID" value="GAT59223.1"/>
    <property type="molecule type" value="Genomic_DNA"/>
</dbReference>
<gene>
    <name evidence="1" type="ORF">MCHLO_15544</name>
</gene>
<keyword evidence="2" id="KW-1185">Reference proteome</keyword>
<reference evidence="1" key="1">
    <citation type="submission" date="2014-09" db="EMBL/GenBank/DDBJ databases">
        <title>Genome sequence of the luminous mushroom Mycena chlorophos for searching fungal bioluminescence genes.</title>
        <authorList>
            <person name="Tanaka Y."/>
            <person name="Kasuga D."/>
            <person name="Oba Y."/>
            <person name="Hase S."/>
            <person name="Sato K."/>
            <person name="Oba Y."/>
            <person name="Sakakibara Y."/>
        </authorList>
    </citation>
    <scope>NUCLEOTIDE SEQUENCE</scope>
</reference>
<protein>
    <submittedName>
        <fullName evidence="1">Uncharacterized protein</fullName>
    </submittedName>
</protein>
<evidence type="ECO:0000313" key="2">
    <source>
        <dbReference type="Proteomes" id="UP000815677"/>
    </source>
</evidence>
<accession>A0ABQ0M7F1</accession>
<organism evidence="1 2">
    <name type="scientific">Mycena chlorophos</name>
    <name type="common">Agaric fungus</name>
    <name type="synonym">Agaricus chlorophos</name>
    <dbReference type="NCBI Taxonomy" id="658473"/>
    <lineage>
        <taxon>Eukaryota</taxon>
        <taxon>Fungi</taxon>
        <taxon>Dikarya</taxon>
        <taxon>Basidiomycota</taxon>
        <taxon>Agaricomycotina</taxon>
        <taxon>Agaricomycetes</taxon>
        <taxon>Agaricomycetidae</taxon>
        <taxon>Agaricales</taxon>
        <taxon>Marasmiineae</taxon>
        <taxon>Mycenaceae</taxon>
        <taxon>Mycena</taxon>
    </lineage>
</organism>
<sequence length="138" mass="15613">MDEIRQRYLTSSQYTASPKVGQGQFWKRKDSGHAVCCRQNGEVVIQVFTVVGKISEANLFVDGLGGWSPTWERTPMEKAKYQFQMERPEGSVFAADWDVAVKNLEKFQVLMAKSGRAENFVVSTISSFHPACIRKEDT</sequence>
<evidence type="ECO:0000313" key="1">
    <source>
        <dbReference type="EMBL" id="GAT59223.1"/>
    </source>
</evidence>
<name>A0ABQ0M7F1_MYCCL</name>
<dbReference type="Proteomes" id="UP000815677">
    <property type="component" value="Unassembled WGS sequence"/>
</dbReference>
<proteinExistence type="predicted"/>